<organism evidence="1 2">
    <name type="scientific">Tegillarca granosa</name>
    <name type="common">Malaysian cockle</name>
    <name type="synonym">Anadara granosa</name>
    <dbReference type="NCBI Taxonomy" id="220873"/>
    <lineage>
        <taxon>Eukaryota</taxon>
        <taxon>Metazoa</taxon>
        <taxon>Spiralia</taxon>
        <taxon>Lophotrochozoa</taxon>
        <taxon>Mollusca</taxon>
        <taxon>Bivalvia</taxon>
        <taxon>Autobranchia</taxon>
        <taxon>Pteriomorphia</taxon>
        <taxon>Arcoida</taxon>
        <taxon>Arcoidea</taxon>
        <taxon>Arcidae</taxon>
        <taxon>Tegillarca</taxon>
    </lineage>
</organism>
<evidence type="ECO:0008006" key="3">
    <source>
        <dbReference type="Google" id="ProtNLM"/>
    </source>
</evidence>
<dbReference type="Proteomes" id="UP001217089">
    <property type="component" value="Unassembled WGS sequence"/>
</dbReference>
<gene>
    <name evidence="1" type="ORF">KUTeg_000930</name>
</gene>
<dbReference type="PANTHER" id="PTHR33939">
    <property type="entry name" value="PROTEIN CBG22215"/>
    <property type="match status" value="1"/>
</dbReference>
<accession>A0ABQ9FWA2</accession>
<dbReference type="PANTHER" id="PTHR33939:SF1">
    <property type="entry name" value="DUF4371 DOMAIN-CONTAINING PROTEIN"/>
    <property type="match status" value="1"/>
</dbReference>
<reference evidence="1 2" key="1">
    <citation type="submission" date="2022-12" db="EMBL/GenBank/DDBJ databases">
        <title>Chromosome-level genome of Tegillarca granosa.</title>
        <authorList>
            <person name="Kim J."/>
        </authorList>
    </citation>
    <scope>NUCLEOTIDE SEQUENCE [LARGE SCALE GENOMIC DNA]</scope>
    <source>
        <strain evidence="1">Teg-2019</strain>
        <tissue evidence="1">Adductor muscle</tissue>
    </source>
</reference>
<name>A0ABQ9FWA2_TEGGR</name>
<evidence type="ECO:0000313" key="1">
    <source>
        <dbReference type="EMBL" id="KAJ8321518.1"/>
    </source>
</evidence>
<dbReference type="InterPro" id="IPR036397">
    <property type="entry name" value="RNaseH_sf"/>
</dbReference>
<sequence>MSVVADRCDYLRSINWYHNLGFDIVYLDETWVNQNHTSKYTWISNTPHELNPVAPPGKGQRFVMLHAACTRTGLIPCCDLVFKANSSDGDYDKEMNGDCYLHWFEHQLLPGFNNPQTKESIAPNSNTLKADMIKWLNDNNIAFPNNALKPEIYQIIKRNKPKPIYKTDVMTELHGHVVLRLPERQCETFMEQ</sequence>
<proteinExistence type="predicted"/>
<comment type="caution">
    <text evidence="1">The sequence shown here is derived from an EMBL/GenBank/DDBJ whole genome shotgun (WGS) entry which is preliminary data.</text>
</comment>
<dbReference type="EMBL" id="JARBDR010000048">
    <property type="protein sequence ID" value="KAJ8321518.1"/>
    <property type="molecule type" value="Genomic_DNA"/>
</dbReference>
<protein>
    <recommendedName>
        <fullName evidence="3">Alpha-galactosidase</fullName>
    </recommendedName>
</protein>
<keyword evidence="2" id="KW-1185">Reference proteome</keyword>
<evidence type="ECO:0000313" key="2">
    <source>
        <dbReference type="Proteomes" id="UP001217089"/>
    </source>
</evidence>
<dbReference type="Gene3D" id="3.30.420.10">
    <property type="entry name" value="Ribonuclease H-like superfamily/Ribonuclease H"/>
    <property type="match status" value="1"/>
</dbReference>